<feature type="compositionally biased region" description="Basic and acidic residues" evidence="1">
    <location>
        <begin position="1"/>
        <end position="12"/>
    </location>
</feature>
<dbReference type="RefSeq" id="WP_319931522.1">
    <property type="nucleotide sequence ID" value="NZ_VCDN01000098.1"/>
</dbReference>
<dbReference type="Proteomes" id="UP001271890">
    <property type="component" value="Unassembled WGS sequence"/>
</dbReference>
<dbReference type="EMBL" id="VCDN01000098">
    <property type="protein sequence ID" value="MDX7989156.1"/>
    <property type="molecule type" value="Genomic_DNA"/>
</dbReference>
<gene>
    <name evidence="2" type="ORF">FE392_17880</name>
</gene>
<proteinExistence type="predicted"/>
<reference evidence="3" key="1">
    <citation type="journal article" date="2024" name="Toxins">
        <title>Genome Sequence Analysis of Native Xenorhabdus Strains Isolated from Entomopathogenic Nematodes in Argentina.</title>
        <authorList>
            <person name="Palma L."/>
            <person name="Frizzo L."/>
            <person name="Kaiser S."/>
            <person name="Berry C."/>
            <person name="Caballero P."/>
            <person name="Bode H.B."/>
            <person name="Del Valle E.E."/>
        </authorList>
    </citation>
    <scope>NUCLEOTIDE SEQUENCE [LARGE SCALE GENOMIC DNA]</scope>
    <source>
        <strain evidence="3">12</strain>
    </source>
</reference>
<feature type="non-terminal residue" evidence="2">
    <location>
        <position position="1"/>
    </location>
</feature>
<feature type="compositionally biased region" description="Low complexity" evidence="1">
    <location>
        <begin position="59"/>
        <end position="77"/>
    </location>
</feature>
<protein>
    <submittedName>
        <fullName evidence="2">Phage tail protein</fullName>
    </submittedName>
</protein>
<evidence type="ECO:0000313" key="3">
    <source>
        <dbReference type="Proteomes" id="UP001271890"/>
    </source>
</evidence>
<name>A0ABU4SEL2_9GAMM</name>
<sequence length="209" mass="22331">DTVDKKIEEHAASRNHPYATQTEPGLVTLSNEADSNSELTAATSKAVKKAYDLANTANQNASNANESADNANDNANTRLAKDQNGADIPNKSVFLNNIGLGDAKFVIERGSNASGAWVKWSDGAIELFGHGTPIAGLAIVTFPIELPSTSYYISIAEHVWTDPGKGNAVHVSLVIDEALDSKGFKARCQMFDGGPSNNAFSWRIYYSPV</sequence>
<accession>A0ABU4SEL2</accession>
<dbReference type="InterPro" id="IPR005068">
    <property type="entry name" value="Phage_lambda_Stf-r2"/>
</dbReference>
<feature type="region of interest" description="Disordered" evidence="1">
    <location>
        <begin position="59"/>
        <end position="84"/>
    </location>
</feature>
<comment type="caution">
    <text evidence="2">The sequence shown here is derived from an EMBL/GenBank/DDBJ whole genome shotgun (WGS) entry which is preliminary data.</text>
</comment>
<keyword evidence="3" id="KW-1185">Reference proteome</keyword>
<evidence type="ECO:0000313" key="2">
    <source>
        <dbReference type="EMBL" id="MDX7989156.1"/>
    </source>
</evidence>
<feature type="region of interest" description="Disordered" evidence="1">
    <location>
        <begin position="1"/>
        <end position="24"/>
    </location>
</feature>
<evidence type="ECO:0000256" key="1">
    <source>
        <dbReference type="SAM" id="MobiDB-lite"/>
    </source>
</evidence>
<dbReference type="Pfam" id="PF03406">
    <property type="entry name" value="Phage_fiber_2"/>
    <property type="match status" value="1"/>
</dbReference>
<organism evidence="2 3">
    <name type="scientific">Xenorhabdus santafensis</name>
    <dbReference type="NCBI Taxonomy" id="2582833"/>
    <lineage>
        <taxon>Bacteria</taxon>
        <taxon>Pseudomonadati</taxon>
        <taxon>Pseudomonadota</taxon>
        <taxon>Gammaproteobacteria</taxon>
        <taxon>Enterobacterales</taxon>
        <taxon>Morganellaceae</taxon>
        <taxon>Xenorhabdus</taxon>
    </lineage>
</organism>